<keyword evidence="8" id="KW-1185">Reference proteome</keyword>
<dbReference type="STRING" id="311410.LA5095_05801"/>
<proteinExistence type="inferred from homology"/>
<accession>A0A0M6ZNB0</accession>
<evidence type="ECO:0000256" key="6">
    <source>
        <dbReference type="PIRSR" id="PIRSR003085-1"/>
    </source>
</evidence>
<protein>
    <submittedName>
        <fullName evidence="7">Cyclopropane-fatty-acyl-phospholipid synthase</fullName>
        <ecNumber evidence="7">2.1.1.79</ecNumber>
    </submittedName>
</protein>
<dbReference type="Pfam" id="PF02353">
    <property type="entry name" value="CMAS"/>
    <property type="match status" value="1"/>
</dbReference>
<evidence type="ECO:0000313" key="8">
    <source>
        <dbReference type="Proteomes" id="UP000049983"/>
    </source>
</evidence>
<dbReference type="InterPro" id="IPR050723">
    <property type="entry name" value="CFA/CMAS"/>
</dbReference>
<dbReference type="PANTHER" id="PTHR43667">
    <property type="entry name" value="CYCLOPROPANE-FATTY-ACYL-PHOSPHOLIPID SYNTHASE"/>
    <property type="match status" value="1"/>
</dbReference>
<evidence type="ECO:0000256" key="5">
    <source>
        <dbReference type="ARBA" id="ARBA00023098"/>
    </source>
</evidence>
<dbReference type="RefSeq" id="WP_055121281.1">
    <property type="nucleotide sequence ID" value="NZ_CXWA01000014.1"/>
</dbReference>
<dbReference type="EC" id="2.1.1.79" evidence="7"/>
<name>A0A0M6ZNB0_9HYPH</name>
<dbReference type="GO" id="GO:0008610">
    <property type="term" value="P:lipid biosynthetic process"/>
    <property type="evidence" value="ECO:0007669"/>
    <property type="project" value="InterPro"/>
</dbReference>
<dbReference type="GO" id="GO:0032259">
    <property type="term" value="P:methylation"/>
    <property type="evidence" value="ECO:0007669"/>
    <property type="project" value="UniProtKB-KW"/>
</dbReference>
<keyword evidence="3 7" id="KW-0808">Transferase</keyword>
<dbReference type="OrthoDB" id="9782855at2"/>
<dbReference type="GO" id="GO:0008825">
    <property type="term" value="F:cyclopropane-fatty-acyl-phospholipid synthase activity"/>
    <property type="evidence" value="ECO:0007669"/>
    <property type="project" value="UniProtKB-EC"/>
</dbReference>
<evidence type="ECO:0000313" key="7">
    <source>
        <dbReference type="EMBL" id="CTQ79167.1"/>
    </source>
</evidence>
<keyword evidence="5" id="KW-0443">Lipid metabolism</keyword>
<sequence length="409" mass="46860">MSEPVVLNRDNLRKELKGTPRLARMAAGLALKIRYGTLEIGFPDGRTFRIHGREDGPNGVLHIHDWRFFRMVVKAGDVGVGEAFMAGYWSSPDVTTFLEVFCINQESTLEAIQGKPLTRLLLSARHWLNSNTRRGSKRNISAHYDLGNAFYKKWLDPSMTYSSAIYSNETNNLEQAQTEKYASLVRQTGIEPEHSVLEIGCGWGGFAEHVAKTVGAHVRALTISQEQFEYASERIFKAGLNEKVDVVFQDYRDERGVFDRIASIEMFEAVGEKYWTTYFDQLSRCLKPGGKAGLQIITIQDKMFEDYRRGTDFIQRYIFPGGMLPPPGKLVEIGKSLGLDLAEQKIFGQDYARTLAEWRQRFCQSWPQIRPLGFDERFKRLWEFYLHYCEAGFRAGNIDVRQMVYVKAP</sequence>
<dbReference type="SUPFAM" id="SSF53335">
    <property type="entry name" value="S-adenosyl-L-methionine-dependent methyltransferases"/>
    <property type="match status" value="1"/>
</dbReference>
<dbReference type="InterPro" id="IPR003333">
    <property type="entry name" value="CMAS"/>
</dbReference>
<dbReference type="Gene3D" id="3.40.50.150">
    <property type="entry name" value="Vaccinia Virus protein VP39"/>
    <property type="match status" value="1"/>
</dbReference>
<feature type="active site" evidence="6">
    <location>
        <position position="389"/>
    </location>
</feature>
<evidence type="ECO:0000256" key="2">
    <source>
        <dbReference type="ARBA" id="ARBA00022603"/>
    </source>
</evidence>
<keyword evidence="4" id="KW-0949">S-adenosyl-L-methionine</keyword>
<gene>
    <name evidence="7" type="primary">cfa_3</name>
    <name evidence="7" type="ORF">LA5096_06051</name>
</gene>
<dbReference type="GeneID" id="97673279"/>
<organism evidence="7 8">
    <name type="scientific">Roseibium album</name>
    <dbReference type="NCBI Taxonomy" id="311410"/>
    <lineage>
        <taxon>Bacteria</taxon>
        <taxon>Pseudomonadati</taxon>
        <taxon>Pseudomonadota</taxon>
        <taxon>Alphaproteobacteria</taxon>
        <taxon>Hyphomicrobiales</taxon>
        <taxon>Stappiaceae</taxon>
        <taxon>Roseibium</taxon>
    </lineage>
</organism>
<dbReference type="AlphaFoldDB" id="A0A0M6ZNB0"/>
<evidence type="ECO:0000256" key="4">
    <source>
        <dbReference type="ARBA" id="ARBA00022691"/>
    </source>
</evidence>
<dbReference type="CDD" id="cd02440">
    <property type="entry name" value="AdoMet_MTases"/>
    <property type="match status" value="1"/>
</dbReference>
<dbReference type="PANTHER" id="PTHR43667:SF2">
    <property type="entry name" value="FATTY ACID C-METHYL TRANSFERASE"/>
    <property type="match status" value="1"/>
</dbReference>
<dbReference type="InterPro" id="IPR029063">
    <property type="entry name" value="SAM-dependent_MTases_sf"/>
</dbReference>
<keyword evidence="2 7" id="KW-0489">Methyltransferase</keyword>
<dbReference type="PIRSF" id="PIRSF003085">
    <property type="entry name" value="CMAS"/>
    <property type="match status" value="1"/>
</dbReference>
<evidence type="ECO:0000256" key="3">
    <source>
        <dbReference type="ARBA" id="ARBA00022679"/>
    </source>
</evidence>
<reference evidence="8" key="1">
    <citation type="submission" date="2015-07" db="EMBL/GenBank/DDBJ databases">
        <authorList>
            <person name="Rodrigo-Torres Lidia"/>
            <person name="Arahal R.David."/>
        </authorList>
    </citation>
    <scope>NUCLEOTIDE SEQUENCE [LARGE SCALE GENOMIC DNA]</scope>
    <source>
        <strain evidence="8">CECT 5096</strain>
    </source>
</reference>
<evidence type="ECO:0000256" key="1">
    <source>
        <dbReference type="ARBA" id="ARBA00010815"/>
    </source>
</evidence>
<dbReference type="Proteomes" id="UP000049983">
    <property type="component" value="Unassembled WGS sequence"/>
</dbReference>
<comment type="similarity">
    <text evidence="1">Belongs to the CFA/CMAS family.</text>
</comment>
<dbReference type="EMBL" id="CXWC01000017">
    <property type="protein sequence ID" value="CTQ79167.1"/>
    <property type="molecule type" value="Genomic_DNA"/>
</dbReference>